<keyword evidence="4" id="KW-1185">Reference proteome</keyword>
<reference evidence="3" key="1">
    <citation type="submission" date="2023-07" db="EMBL/GenBank/DDBJ databases">
        <title>The genome sequence of Rhodocytophaga aerolata KACC 12507.</title>
        <authorList>
            <person name="Zhang X."/>
        </authorList>
    </citation>
    <scope>NUCLEOTIDE SEQUENCE</scope>
    <source>
        <strain evidence="3">KACC 12507</strain>
    </source>
</reference>
<evidence type="ECO:0000313" key="3">
    <source>
        <dbReference type="EMBL" id="MDO1448668.1"/>
    </source>
</evidence>
<keyword evidence="1" id="KW-0812">Transmembrane</keyword>
<name>A0ABT8R996_9BACT</name>
<dbReference type="RefSeq" id="WP_302039468.1">
    <property type="nucleotide sequence ID" value="NZ_JAUKPO010000013.1"/>
</dbReference>
<dbReference type="EMBL" id="JAUKPO010000013">
    <property type="protein sequence ID" value="MDO1448668.1"/>
    <property type="molecule type" value="Genomic_DNA"/>
</dbReference>
<feature type="chain" id="PRO_5045293545" description="DUF4129 domain-containing protein" evidence="2">
    <location>
        <begin position="28"/>
        <end position="312"/>
    </location>
</feature>
<evidence type="ECO:0000313" key="4">
    <source>
        <dbReference type="Proteomes" id="UP001168528"/>
    </source>
</evidence>
<accession>A0ABT8R996</accession>
<feature type="transmembrane region" description="Helical" evidence="1">
    <location>
        <begin position="168"/>
        <end position="189"/>
    </location>
</feature>
<comment type="caution">
    <text evidence="3">The sequence shown here is derived from an EMBL/GenBank/DDBJ whole genome shotgun (WGS) entry which is preliminary data.</text>
</comment>
<gene>
    <name evidence="3" type="ORF">Q0590_20495</name>
</gene>
<keyword evidence="1" id="KW-1133">Transmembrane helix</keyword>
<keyword evidence="2" id="KW-0732">Signal</keyword>
<protein>
    <recommendedName>
        <fullName evidence="5">DUF4129 domain-containing protein</fullName>
    </recommendedName>
</protein>
<proteinExistence type="predicted"/>
<evidence type="ECO:0000256" key="1">
    <source>
        <dbReference type="SAM" id="Phobius"/>
    </source>
</evidence>
<dbReference type="Proteomes" id="UP001168528">
    <property type="component" value="Unassembled WGS sequence"/>
</dbReference>
<organism evidence="3 4">
    <name type="scientific">Rhodocytophaga aerolata</name>
    <dbReference type="NCBI Taxonomy" id="455078"/>
    <lineage>
        <taxon>Bacteria</taxon>
        <taxon>Pseudomonadati</taxon>
        <taxon>Bacteroidota</taxon>
        <taxon>Cytophagia</taxon>
        <taxon>Cytophagales</taxon>
        <taxon>Rhodocytophagaceae</taxon>
        <taxon>Rhodocytophaga</taxon>
    </lineage>
</organism>
<feature type="signal peptide" evidence="2">
    <location>
        <begin position="1"/>
        <end position="27"/>
    </location>
</feature>
<sequence length="312" mass="35581">MKKRNLFLAGLLLILKFVMAQTMPALAQEQPVAWQGTQPIGKFLSDTLKIGYPIGYSLSLKHPADMEVIFPDSSFQYAGFEWLGKDYFPTRTDESGSLDSVVYTLASFSLDSVQYLSLPIYIITQTDCTAVFAKPDSVYLHTMVHSPPDSLAAKTNLNYVPVRTYYNYGYTLLLVTGIVLALLLINLAFGKRIRKLIKLYSISREHSQFRSAFDRFVKNVQTEDAVGNVENAVILWKNYMESLENKPFSTYTTKEIIEVIPNQQLAEALQHTDRIIYGQMASEESIRYTRILAYVAKRSYIEKRAFIEKQKV</sequence>
<evidence type="ECO:0000256" key="2">
    <source>
        <dbReference type="SAM" id="SignalP"/>
    </source>
</evidence>
<keyword evidence="1" id="KW-0472">Membrane</keyword>
<evidence type="ECO:0008006" key="5">
    <source>
        <dbReference type="Google" id="ProtNLM"/>
    </source>
</evidence>